<keyword evidence="4" id="KW-0723">Serine/threonine-protein kinase</keyword>
<feature type="binding site" evidence="3">
    <location>
        <position position="64"/>
    </location>
    <ligand>
        <name>ATP</name>
        <dbReference type="ChEBI" id="CHEBI:30616"/>
    </ligand>
</feature>
<dbReference type="InterPro" id="IPR000719">
    <property type="entry name" value="Prot_kinase_dom"/>
</dbReference>
<gene>
    <name evidence="6" type="ORF">BCR32DRAFT_212437</name>
</gene>
<dbReference type="InterPro" id="IPR011009">
    <property type="entry name" value="Kinase-like_dom_sf"/>
</dbReference>
<dbReference type="SMART" id="SM00220">
    <property type="entry name" value="S_TKc"/>
    <property type="match status" value="1"/>
</dbReference>
<evidence type="ECO:0000259" key="5">
    <source>
        <dbReference type="PROSITE" id="PS50011"/>
    </source>
</evidence>
<dbReference type="CDD" id="cd05117">
    <property type="entry name" value="STKc_CAMK"/>
    <property type="match status" value="1"/>
</dbReference>
<comment type="similarity">
    <text evidence="4">Belongs to the protein kinase superfamily.</text>
</comment>
<keyword evidence="2 3" id="KW-0067">ATP-binding</keyword>
<keyword evidence="1 3" id="KW-0547">Nucleotide-binding</keyword>
<organism evidence="6 7">
    <name type="scientific">Anaeromyces robustus</name>
    <dbReference type="NCBI Taxonomy" id="1754192"/>
    <lineage>
        <taxon>Eukaryota</taxon>
        <taxon>Fungi</taxon>
        <taxon>Fungi incertae sedis</taxon>
        <taxon>Chytridiomycota</taxon>
        <taxon>Chytridiomycota incertae sedis</taxon>
        <taxon>Neocallimastigomycetes</taxon>
        <taxon>Neocallimastigales</taxon>
        <taxon>Neocallimastigaceae</taxon>
        <taxon>Anaeromyces</taxon>
    </lineage>
</organism>
<dbReference type="InterPro" id="IPR017441">
    <property type="entry name" value="Protein_kinase_ATP_BS"/>
</dbReference>
<evidence type="ECO:0000256" key="1">
    <source>
        <dbReference type="ARBA" id="ARBA00022741"/>
    </source>
</evidence>
<dbReference type="PROSITE" id="PS50011">
    <property type="entry name" value="PROTEIN_KINASE_DOM"/>
    <property type="match status" value="1"/>
</dbReference>
<name>A0A1Y1VTW0_9FUNG</name>
<accession>A0A1Y1VTW0</accession>
<comment type="caution">
    <text evidence="6">The sequence shown here is derived from an EMBL/GenBank/DDBJ whole genome shotgun (WGS) entry which is preliminary data.</text>
</comment>
<keyword evidence="7" id="KW-1185">Reference proteome</keyword>
<reference evidence="6 7" key="2">
    <citation type="submission" date="2016-08" db="EMBL/GenBank/DDBJ databases">
        <title>Pervasive Adenine N6-methylation of Active Genes in Fungi.</title>
        <authorList>
            <consortium name="DOE Joint Genome Institute"/>
            <person name="Mondo S.J."/>
            <person name="Dannebaum R.O."/>
            <person name="Kuo R.C."/>
            <person name="Labutti K."/>
            <person name="Haridas S."/>
            <person name="Kuo A."/>
            <person name="Salamov A."/>
            <person name="Ahrendt S.R."/>
            <person name="Lipzen A."/>
            <person name="Sullivan W."/>
            <person name="Andreopoulos W.B."/>
            <person name="Clum A."/>
            <person name="Lindquist E."/>
            <person name="Daum C."/>
            <person name="Ramamoorthy G.K."/>
            <person name="Gryganskyi A."/>
            <person name="Culley D."/>
            <person name="Magnuson J.K."/>
            <person name="James T.Y."/>
            <person name="O'Malley M.A."/>
            <person name="Stajich J.E."/>
            <person name="Spatafora J.W."/>
            <person name="Visel A."/>
            <person name="Grigoriev I.V."/>
        </authorList>
    </citation>
    <scope>NUCLEOTIDE SEQUENCE [LARGE SCALE GENOMIC DNA]</scope>
    <source>
        <strain evidence="6 7">S4</strain>
    </source>
</reference>
<dbReference type="EMBL" id="MCFG01000502">
    <property type="protein sequence ID" value="ORX64731.1"/>
    <property type="molecule type" value="Genomic_DNA"/>
</dbReference>
<evidence type="ECO:0000256" key="3">
    <source>
        <dbReference type="PROSITE-ProRule" id="PRU10141"/>
    </source>
</evidence>
<evidence type="ECO:0000313" key="7">
    <source>
        <dbReference type="Proteomes" id="UP000193944"/>
    </source>
</evidence>
<dbReference type="InterPro" id="IPR008271">
    <property type="entry name" value="Ser/Thr_kinase_AS"/>
</dbReference>
<dbReference type="PROSITE" id="PS00107">
    <property type="entry name" value="PROTEIN_KINASE_ATP"/>
    <property type="match status" value="1"/>
</dbReference>
<feature type="domain" description="Protein kinase" evidence="5">
    <location>
        <begin position="25"/>
        <end position="286"/>
    </location>
</feature>
<evidence type="ECO:0000313" key="6">
    <source>
        <dbReference type="EMBL" id="ORX64731.1"/>
    </source>
</evidence>
<dbReference type="Pfam" id="PF00069">
    <property type="entry name" value="Pkinase"/>
    <property type="match status" value="1"/>
</dbReference>
<dbReference type="PROSITE" id="PS00108">
    <property type="entry name" value="PROTEIN_KINASE_ST"/>
    <property type="match status" value="1"/>
</dbReference>
<dbReference type="Gene3D" id="1.10.510.10">
    <property type="entry name" value="Transferase(Phosphotransferase) domain 1"/>
    <property type="match status" value="1"/>
</dbReference>
<protein>
    <submittedName>
        <fullName evidence="6">Putative calmodulin-dependent protein kinase type 1</fullName>
    </submittedName>
</protein>
<evidence type="ECO:0000256" key="2">
    <source>
        <dbReference type="ARBA" id="ARBA00022840"/>
    </source>
</evidence>
<dbReference type="PANTHER" id="PTHR24347">
    <property type="entry name" value="SERINE/THREONINE-PROTEIN KINASE"/>
    <property type="match status" value="1"/>
</dbReference>
<dbReference type="STRING" id="1754192.A0A1Y1VTW0"/>
<dbReference type="GO" id="GO:0004674">
    <property type="term" value="F:protein serine/threonine kinase activity"/>
    <property type="evidence" value="ECO:0007669"/>
    <property type="project" value="UniProtKB-KW"/>
</dbReference>
<dbReference type="Proteomes" id="UP000193944">
    <property type="component" value="Unassembled WGS sequence"/>
</dbReference>
<dbReference type="FunFam" id="1.10.510.10:FF:000571">
    <property type="entry name" value="Maternal embryonic leucine zipper kinase"/>
    <property type="match status" value="1"/>
</dbReference>
<proteinExistence type="inferred from homology"/>
<keyword evidence="6" id="KW-0808">Transferase</keyword>
<reference evidence="6 7" key="1">
    <citation type="submission" date="2016-08" db="EMBL/GenBank/DDBJ databases">
        <title>A Parts List for Fungal Cellulosomes Revealed by Comparative Genomics.</title>
        <authorList>
            <consortium name="DOE Joint Genome Institute"/>
            <person name="Haitjema C.H."/>
            <person name="Gilmore S.P."/>
            <person name="Henske J.K."/>
            <person name="Solomon K.V."/>
            <person name="De Groot R."/>
            <person name="Kuo A."/>
            <person name="Mondo S.J."/>
            <person name="Salamov A.A."/>
            <person name="Labutti K."/>
            <person name="Zhao Z."/>
            <person name="Chiniquy J."/>
            <person name="Barry K."/>
            <person name="Brewer H.M."/>
            <person name="Purvine S.O."/>
            <person name="Wright A.T."/>
            <person name="Boxma B."/>
            <person name="Van Alen T."/>
            <person name="Hackstein J.H."/>
            <person name="Baker S.E."/>
            <person name="Grigoriev I.V."/>
            <person name="O'Malley M.A."/>
        </authorList>
    </citation>
    <scope>NUCLEOTIDE SEQUENCE [LARGE SCALE GENOMIC DNA]</scope>
    <source>
        <strain evidence="6 7">S4</strain>
    </source>
</reference>
<evidence type="ECO:0000256" key="4">
    <source>
        <dbReference type="RuleBase" id="RU000304"/>
    </source>
</evidence>
<sequence length="353" mass="40123">MAANPPSVVISKAENAPPPLLPCPYRTGKFLGQGSYAKVKEAIEIETGKKFAAKVINKEFMAGKEMFFINELNILKKVSKVHPNLVTLHSYFETPLNWYLIMDLCEGGELFERLYQKGTFYEKDAIHVIKQVLEGIAYLHDNNIVHRDIKAENIMFRTKAEDSEIVIADFGLSRFINSDSDKMLQTVCGTQGYMAPEIILHKGHGKPVDMWAIGVLTFIILSGYCPFSGETVAEENNNIIHCNYEFEPEDFWEGISENAKDFIRRLLVYDPELRMTAHEALQHEWIVSKPVDAVDLLPTVRDNLKKKFRKAVIAINVVNRLRTPQNAGRPITRSPSPSPFLNKDLDKLNIKEE</sequence>
<dbReference type="OrthoDB" id="40902at2759"/>
<keyword evidence="6" id="KW-0418">Kinase</keyword>
<dbReference type="GO" id="GO:0005524">
    <property type="term" value="F:ATP binding"/>
    <property type="evidence" value="ECO:0007669"/>
    <property type="project" value="UniProtKB-UniRule"/>
</dbReference>
<dbReference type="SUPFAM" id="SSF56112">
    <property type="entry name" value="Protein kinase-like (PK-like)"/>
    <property type="match status" value="1"/>
</dbReference>
<dbReference type="AlphaFoldDB" id="A0A1Y1VTW0"/>